<name>A0A821K8A2_9BILA</name>
<reference evidence="1" key="1">
    <citation type="submission" date="2021-02" db="EMBL/GenBank/DDBJ databases">
        <authorList>
            <person name="Nowell W R."/>
        </authorList>
    </citation>
    <scope>NUCLEOTIDE SEQUENCE</scope>
</reference>
<gene>
    <name evidence="1" type="ORF">OVN521_LOCUS49539</name>
</gene>
<organism evidence="1 2">
    <name type="scientific">Rotaria magnacalcarata</name>
    <dbReference type="NCBI Taxonomy" id="392030"/>
    <lineage>
        <taxon>Eukaryota</taxon>
        <taxon>Metazoa</taxon>
        <taxon>Spiralia</taxon>
        <taxon>Gnathifera</taxon>
        <taxon>Rotifera</taxon>
        <taxon>Eurotatoria</taxon>
        <taxon>Bdelloidea</taxon>
        <taxon>Philodinida</taxon>
        <taxon>Philodinidae</taxon>
        <taxon>Rotaria</taxon>
    </lineage>
</organism>
<dbReference type="Proteomes" id="UP000663866">
    <property type="component" value="Unassembled WGS sequence"/>
</dbReference>
<evidence type="ECO:0000313" key="2">
    <source>
        <dbReference type="Proteomes" id="UP000663866"/>
    </source>
</evidence>
<evidence type="ECO:0000313" key="1">
    <source>
        <dbReference type="EMBL" id="CAF4733736.1"/>
    </source>
</evidence>
<accession>A0A821K8A2</accession>
<comment type="caution">
    <text evidence="1">The sequence shown here is derived from an EMBL/GenBank/DDBJ whole genome shotgun (WGS) entry which is preliminary data.</text>
</comment>
<dbReference type="EMBL" id="CAJOBG010109044">
    <property type="protein sequence ID" value="CAF4733736.1"/>
    <property type="molecule type" value="Genomic_DNA"/>
</dbReference>
<sequence>VLFKSPENFIGDIHEMLDINIDNQQLKFNSAIQLRVQMVKIDLEIGSGAVKIEQFETEFWQIDFGSIPCAATPVVKSIEL</sequence>
<proteinExistence type="predicted"/>
<protein>
    <submittedName>
        <fullName evidence="1">Uncharacterized protein</fullName>
    </submittedName>
</protein>
<feature type="non-terminal residue" evidence="1">
    <location>
        <position position="1"/>
    </location>
</feature>
<feature type="non-terminal residue" evidence="1">
    <location>
        <position position="80"/>
    </location>
</feature>
<dbReference type="AlphaFoldDB" id="A0A821K8A2"/>
<keyword evidence="2" id="KW-1185">Reference proteome</keyword>